<reference evidence="1" key="1">
    <citation type="submission" date="2020-05" db="EMBL/GenBank/DDBJ databases">
        <title>Large-scale comparative analyses of tick genomes elucidate their genetic diversity and vector capacities.</title>
        <authorList>
            <person name="Jia N."/>
            <person name="Wang J."/>
            <person name="Shi W."/>
            <person name="Du L."/>
            <person name="Sun Y."/>
            <person name="Zhan W."/>
            <person name="Jiang J."/>
            <person name="Wang Q."/>
            <person name="Zhang B."/>
            <person name="Ji P."/>
            <person name="Sakyi L.B."/>
            <person name="Cui X."/>
            <person name="Yuan T."/>
            <person name="Jiang B."/>
            <person name="Yang W."/>
            <person name="Lam T.T.-Y."/>
            <person name="Chang Q."/>
            <person name="Ding S."/>
            <person name="Wang X."/>
            <person name="Zhu J."/>
            <person name="Ruan X."/>
            <person name="Zhao L."/>
            <person name="Wei J."/>
            <person name="Que T."/>
            <person name="Du C."/>
            <person name="Cheng J."/>
            <person name="Dai P."/>
            <person name="Han X."/>
            <person name="Huang E."/>
            <person name="Gao Y."/>
            <person name="Liu J."/>
            <person name="Shao H."/>
            <person name="Ye R."/>
            <person name="Li L."/>
            <person name="Wei W."/>
            <person name="Wang X."/>
            <person name="Wang C."/>
            <person name="Yang T."/>
            <person name="Huo Q."/>
            <person name="Li W."/>
            <person name="Guo W."/>
            <person name="Chen H."/>
            <person name="Zhou L."/>
            <person name="Ni X."/>
            <person name="Tian J."/>
            <person name="Zhou Y."/>
            <person name="Sheng Y."/>
            <person name="Liu T."/>
            <person name="Pan Y."/>
            <person name="Xia L."/>
            <person name="Li J."/>
            <person name="Zhao F."/>
            <person name="Cao W."/>
        </authorList>
    </citation>
    <scope>NUCLEOTIDE SEQUENCE</scope>
    <source>
        <strain evidence="1">Hyas-2018</strain>
    </source>
</reference>
<dbReference type="Proteomes" id="UP000821845">
    <property type="component" value="Chromosome 9"/>
</dbReference>
<evidence type="ECO:0000313" key="1">
    <source>
        <dbReference type="EMBL" id="KAH6922083.1"/>
    </source>
</evidence>
<comment type="caution">
    <text evidence="1">The sequence shown here is derived from an EMBL/GenBank/DDBJ whole genome shotgun (WGS) entry which is preliminary data.</text>
</comment>
<protein>
    <submittedName>
        <fullName evidence="1">Uncharacterized protein</fullName>
    </submittedName>
</protein>
<accession>A0ACB7RL66</accession>
<proteinExistence type="predicted"/>
<gene>
    <name evidence="1" type="ORF">HPB50_009070</name>
</gene>
<sequence length="99" mass="11098">MMDRPVRPMIDGSGYDTPKRTISCRVAVDHEPFRANHQEIVHPEMLMASLATPAIKAVGIRKVICLQTDFTDLKLRLEFIGSGSQLPLRSDRQYGMTGL</sequence>
<evidence type="ECO:0000313" key="2">
    <source>
        <dbReference type="Proteomes" id="UP000821845"/>
    </source>
</evidence>
<dbReference type="EMBL" id="CM023489">
    <property type="protein sequence ID" value="KAH6922083.1"/>
    <property type="molecule type" value="Genomic_DNA"/>
</dbReference>
<name>A0ACB7RL66_HYAAI</name>
<organism evidence="1 2">
    <name type="scientific">Hyalomma asiaticum</name>
    <name type="common">Tick</name>
    <dbReference type="NCBI Taxonomy" id="266040"/>
    <lineage>
        <taxon>Eukaryota</taxon>
        <taxon>Metazoa</taxon>
        <taxon>Ecdysozoa</taxon>
        <taxon>Arthropoda</taxon>
        <taxon>Chelicerata</taxon>
        <taxon>Arachnida</taxon>
        <taxon>Acari</taxon>
        <taxon>Parasitiformes</taxon>
        <taxon>Ixodida</taxon>
        <taxon>Ixodoidea</taxon>
        <taxon>Ixodidae</taxon>
        <taxon>Hyalomminae</taxon>
        <taxon>Hyalomma</taxon>
    </lineage>
</organism>
<keyword evidence="2" id="KW-1185">Reference proteome</keyword>